<evidence type="ECO:0000256" key="6">
    <source>
        <dbReference type="ARBA" id="ARBA00022448"/>
    </source>
</evidence>
<dbReference type="GO" id="GO:0006811">
    <property type="term" value="P:monoatomic ion transport"/>
    <property type="evidence" value="ECO:0007669"/>
    <property type="project" value="UniProtKB-KW"/>
</dbReference>
<dbReference type="GeneID" id="114588818"/>
<dbReference type="InterPro" id="IPR011707">
    <property type="entry name" value="Cu-oxidase-like_N"/>
</dbReference>
<evidence type="ECO:0000256" key="3">
    <source>
        <dbReference type="ARBA" id="ARBA00004613"/>
    </source>
</evidence>
<dbReference type="SMART" id="SM00231">
    <property type="entry name" value="FA58C"/>
    <property type="match status" value="2"/>
</dbReference>
<proteinExistence type="inferred from homology"/>
<feature type="disulfide bond" evidence="20">
    <location>
        <begin position="1795"/>
        <end position="1821"/>
    </location>
</feature>
<feature type="domain" description="F5/8 type C" evidence="23">
    <location>
        <begin position="2137"/>
        <end position="2289"/>
    </location>
</feature>
<evidence type="ECO:0000256" key="12">
    <source>
        <dbReference type="ARBA" id="ARBA00022837"/>
    </source>
</evidence>
<keyword evidence="15" id="KW-0560">Oxidoreductase</keyword>
<evidence type="ECO:0000313" key="24">
    <source>
        <dbReference type="Ensembl" id="ENSPMRP00000031665.1"/>
    </source>
</evidence>
<dbReference type="Ensembl" id="ENSPMRT00000033589.1">
    <property type="protein sequence ID" value="ENSPMRP00000031665.1"/>
    <property type="gene ID" value="ENSPMRG00000020515.1"/>
</dbReference>
<dbReference type="InterPro" id="IPR008979">
    <property type="entry name" value="Galactose-bd-like_sf"/>
</dbReference>
<dbReference type="Pfam" id="PF07732">
    <property type="entry name" value="Cu-oxidase_3"/>
    <property type="match status" value="1"/>
</dbReference>
<accession>A0A670K5Z6</accession>
<evidence type="ECO:0000256" key="14">
    <source>
        <dbReference type="ARBA" id="ARBA00022989"/>
    </source>
</evidence>
<evidence type="ECO:0000256" key="20">
    <source>
        <dbReference type="PIRSR" id="PIRSR000354-1"/>
    </source>
</evidence>
<evidence type="ECO:0000256" key="5">
    <source>
        <dbReference type="ARBA" id="ARBA00013107"/>
    </source>
</evidence>
<dbReference type="GO" id="GO:0016504">
    <property type="term" value="F:peptidase activator activity"/>
    <property type="evidence" value="ECO:0007669"/>
    <property type="project" value="UniProtKB-KW"/>
</dbReference>
<comment type="subcellular location">
    <subcellularLocation>
        <location evidence="2">Membrane</location>
        <topology evidence="2">Single-pass membrane protein</topology>
    </subcellularLocation>
    <subcellularLocation>
        <location evidence="3">Secreted</location>
    </subcellularLocation>
</comment>
<dbReference type="EC" id="1.16.3.1" evidence="5"/>
<dbReference type="PIRSF" id="PIRSF000354">
    <property type="entry name" value="Factors_V_VIII"/>
    <property type="match status" value="1"/>
</dbReference>
<evidence type="ECO:0000256" key="18">
    <source>
        <dbReference type="ARBA" id="ARBA00023157"/>
    </source>
</evidence>
<dbReference type="InterPro" id="IPR011706">
    <property type="entry name" value="Cu-oxidase_C"/>
</dbReference>
<keyword evidence="11" id="KW-0677">Repeat</keyword>
<dbReference type="Gene3D" id="2.60.40.420">
    <property type="entry name" value="Cupredoxins - blue copper proteins"/>
    <property type="match status" value="5"/>
</dbReference>
<dbReference type="InterPro" id="IPR008972">
    <property type="entry name" value="Cupredoxin"/>
</dbReference>
<evidence type="ECO:0000256" key="1">
    <source>
        <dbReference type="ARBA" id="ARBA00001935"/>
    </source>
</evidence>
<evidence type="ECO:0000256" key="11">
    <source>
        <dbReference type="ARBA" id="ARBA00022737"/>
    </source>
</evidence>
<dbReference type="Gene3D" id="2.60.120.260">
    <property type="entry name" value="Galactose-binding domain-like"/>
    <property type="match status" value="2"/>
</dbReference>
<protein>
    <recommendedName>
        <fullName evidence="5">ferroxidase</fullName>
        <ecNumber evidence="5">1.16.3.1</ecNumber>
    </recommendedName>
</protein>
<feature type="compositionally biased region" description="Polar residues" evidence="21">
    <location>
        <begin position="1611"/>
        <end position="1621"/>
    </location>
</feature>
<feature type="disulfide bond" evidence="20">
    <location>
        <begin position="1862"/>
        <end position="1866"/>
    </location>
</feature>
<dbReference type="PANTHER" id="PTHR46806:SF7">
    <property type="entry name" value="COAGULATION FACTOR VIII"/>
    <property type="match status" value="1"/>
</dbReference>
<dbReference type="FunFam" id="2.60.40.420:FF:000002">
    <property type="entry name" value="Hephaestin like 1"/>
    <property type="match status" value="1"/>
</dbReference>
<feature type="compositionally biased region" description="Polar residues" evidence="21">
    <location>
        <begin position="1058"/>
        <end position="1078"/>
    </location>
</feature>
<keyword evidence="17" id="KW-0472">Membrane</keyword>
<comment type="cofactor">
    <cofactor evidence="1">
        <name>Cu cation</name>
        <dbReference type="ChEBI" id="CHEBI:23378"/>
    </cofactor>
</comment>
<gene>
    <name evidence="24" type="primary">F8</name>
</gene>
<dbReference type="KEGG" id="pmua:114588818"/>
<dbReference type="InterPro" id="IPR024715">
    <property type="entry name" value="Factor_5/8-like"/>
</dbReference>
<feature type="signal peptide" evidence="22">
    <location>
        <begin position="1"/>
        <end position="22"/>
    </location>
</feature>
<keyword evidence="8" id="KW-0812">Transmembrane</keyword>
<organism evidence="24 25">
    <name type="scientific">Podarcis muralis</name>
    <name type="common">Wall lizard</name>
    <name type="synonym">Lacerta muralis</name>
    <dbReference type="NCBI Taxonomy" id="64176"/>
    <lineage>
        <taxon>Eukaryota</taxon>
        <taxon>Metazoa</taxon>
        <taxon>Chordata</taxon>
        <taxon>Craniata</taxon>
        <taxon>Vertebrata</taxon>
        <taxon>Euteleostomi</taxon>
        <taxon>Lepidosauria</taxon>
        <taxon>Squamata</taxon>
        <taxon>Bifurcata</taxon>
        <taxon>Unidentata</taxon>
        <taxon>Episquamata</taxon>
        <taxon>Laterata</taxon>
        <taxon>Lacertibaenia</taxon>
        <taxon>Lacertidae</taxon>
        <taxon>Podarcis</taxon>
    </lineage>
</organism>
<evidence type="ECO:0000259" key="23">
    <source>
        <dbReference type="PROSITE" id="PS50022"/>
    </source>
</evidence>
<feature type="disulfide bond" evidence="20">
    <location>
        <begin position="533"/>
        <end position="559"/>
    </location>
</feature>
<keyword evidence="9" id="KW-0479">Metal-binding</keyword>
<feature type="region of interest" description="Disordered" evidence="21">
    <location>
        <begin position="1058"/>
        <end position="1099"/>
    </location>
</feature>
<dbReference type="CDD" id="cd00057">
    <property type="entry name" value="FA58C"/>
    <property type="match status" value="2"/>
</dbReference>
<dbReference type="GO" id="GO:0005886">
    <property type="term" value="C:plasma membrane"/>
    <property type="evidence" value="ECO:0007669"/>
    <property type="project" value="TreeGrafter"/>
</dbReference>
<feature type="disulfide bond" evidence="20">
    <location>
        <begin position="635"/>
        <end position="716"/>
    </location>
</feature>
<dbReference type="GO" id="GO:0005576">
    <property type="term" value="C:extracellular region"/>
    <property type="evidence" value="ECO:0007669"/>
    <property type="project" value="UniProtKB-SubCell"/>
</dbReference>
<reference evidence="24" key="2">
    <citation type="submission" date="2025-09" db="UniProtKB">
        <authorList>
            <consortium name="Ensembl"/>
        </authorList>
    </citation>
    <scope>IDENTIFICATION</scope>
</reference>
<evidence type="ECO:0000256" key="2">
    <source>
        <dbReference type="ARBA" id="ARBA00004167"/>
    </source>
</evidence>
<dbReference type="Pfam" id="PF00754">
    <property type="entry name" value="F5_F8_type_C"/>
    <property type="match status" value="2"/>
</dbReference>
<dbReference type="InterPro" id="IPR033138">
    <property type="entry name" value="Cu_oxidase_CS"/>
</dbReference>
<dbReference type="Proteomes" id="UP000472272">
    <property type="component" value="Unplaced"/>
</dbReference>
<name>A0A670K5Z6_PODMU</name>
<dbReference type="FunFam" id="2.60.120.260:FF:000002">
    <property type="entry name" value="Coagulation factor VIII"/>
    <property type="match status" value="2"/>
</dbReference>
<dbReference type="GO" id="GO:0038023">
    <property type="term" value="F:signaling receptor activity"/>
    <property type="evidence" value="ECO:0007669"/>
    <property type="project" value="TreeGrafter"/>
</dbReference>
<evidence type="ECO:0000256" key="4">
    <source>
        <dbReference type="ARBA" id="ARBA00010609"/>
    </source>
</evidence>
<keyword evidence="18 20" id="KW-1015">Disulfide bond</keyword>
<dbReference type="OMA" id="TWDYAPH"/>
<dbReference type="PROSITE" id="PS01286">
    <property type="entry name" value="FA58C_2"/>
    <property type="match status" value="1"/>
</dbReference>
<dbReference type="PROSITE" id="PS01285">
    <property type="entry name" value="FA58C_1"/>
    <property type="match status" value="1"/>
</dbReference>
<dbReference type="FunFam" id="2.60.40.420:FF:000011">
    <property type="entry name" value="Coagulation factor VIII (Predicted)"/>
    <property type="match status" value="1"/>
</dbReference>
<feature type="compositionally biased region" description="Polar residues" evidence="21">
    <location>
        <begin position="1088"/>
        <end position="1099"/>
    </location>
</feature>
<dbReference type="GO" id="GO:0004322">
    <property type="term" value="F:ferroxidase activity"/>
    <property type="evidence" value="ECO:0007669"/>
    <property type="project" value="UniProtKB-EC"/>
</dbReference>
<feature type="chain" id="PRO_5025690575" description="ferroxidase" evidence="22">
    <location>
        <begin position="23"/>
        <end position="2295"/>
    </location>
</feature>
<evidence type="ECO:0000256" key="21">
    <source>
        <dbReference type="SAM" id="MobiDB-lite"/>
    </source>
</evidence>
<dbReference type="GO" id="GO:0032991">
    <property type="term" value="C:protein-containing complex"/>
    <property type="evidence" value="ECO:0007669"/>
    <property type="project" value="UniProtKB-ARBA"/>
</dbReference>
<keyword evidence="12" id="KW-0106">Calcium</keyword>
<keyword evidence="19" id="KW-0325">Glycoprotein</keyword>
<dbReference type="GO" id="GO:0044469">
    <property type="term" value="P:venom-mediated blood coagulation"/>
    <property type="evidence" value="ECO:0007669"/>
    <property type="project" value="UniProtKB-ARBA"/>
</dbReference>
<evidence type="ECO:0000256" key="9">
    <source>
        <dbReference type="ARBA" id="ARBA00022723"/>
    </source>
</evidence>
<evidence type="ECO:0000256" key="7">
    <source>
        <dbReference type="ARBA" id="ARBA00022525"/>
    </source>
</evidence>
<evidence type="ECO:0000256" key="17">
    <source>
        <dbReference type="ARBA" id="ARBA00023136"/>
    </source>
</evidence>
<dbReference type="InterPro" id="IPR000421">
    <property type="entry name" value="FA58C"/>
</dbReference>
<keyword evidence="10 22" id="KW-0732">Signal</keyword>
<keyword evidence="16" id="KW-0406">Ion transport</keyword>
<evidence type="ECO:0000256" key="19">
    <source>
        <dbReference type="ARBA" id="ARBA00023180"/>
    </source>
</evidence>
<dbReference type="PANTHER" id="PTHR46806">
    <property type="entry name" value="F5/8 TYPE C DOMAIN-CONTAINING PROTEIN"/>
    <property type="match status" value="1"/>
</dbReference>
<feature type="domain" description="F5/8 type C" evidence="23">
    <location>
        <begin position="1984"/>
        <end position="2132"/>
    </location>
</feature>
<keyword evidence="14" id="KW-1133">Transmembrane helix</keyword>
<evidence type="ECO:0000256" key="8">
    <source>
        <dbReference type="ARBA" id="ARBA00022692"/>
    </source>
</evidence>
<dbReference type="RefSeq" id="XP_028570211.1">
    <property type="nucleotide sequence ID" value="XM_028714378.1"/>
</dbReference>
<dbReference type="GO" id="GO:0005507">
    <property type="term" value="F:copper ion binding"/>
    <property type="evidence" value="ECO:0007669"/>
    <property type="project" value="InterPro"/>
</dbReference>
<evidence type="ECO:0000256" key="22">
    <source>
        <dbReference type="SAM" id="SignalP"/>
    </source>
</evidence>
<dbReference type="CTD" id="2157"/>
<feature type="disulfide bond" evidence="20">
    <location>
        <begin position="250"/>
        <end position="331"/>
    </location>
</feature>
<feature type="disulfide bond" evidence="20">
    <location>
        <begin position="1984"/>
        <end position="2132"/>
    </location>
</feature>
<dbReference type="SUPFAM" id="SSF49785">
    <property type="entry name" value="Galactose-binding domain-like"/>
    <property type="match status" value="2"/>
</dbReference>
<evidence type="ECO:0000313" key="25">
    <source>
        <dbReference type="Proteomes" id="UP000472272"/>
    </source>
</evidence>
<dbReference type="PROSITE" id="PS50022">
    <property type="entry name" value="FA58C_3"/>
    <property type="match status" value="2"/>
</dbReference>
<evidence type="ECO:0000256" key="15">
    <source>
        <dbReference type="ARBA" id="ARBA00023002"/>
    </source>
</evidence>
<dbReference type="GeneTree" id="ENSGT00940000160294"/>
<dbReference type="OrthoDB" id="2121828at2759"/>
<evidence type="ECO:0000256" key="13">
    <source>
        <dbReference type="ARBA" id="ARBA00022866"/>
    </source>
</evidence>
<keyword evidence="13" id="KW-0655">Prothrombin activator</keyword>
<evidence type="ECO:0000256" key="10">
    <source>
        <dbReference type="ARBA" id="ARBA00022729"/>
    </source>
</evidence>
<dbReference type="Pfam" id="PF07731">
    <property type="entry name" value="Cu-oxidase_2"/>
    <property type="match status" value="1"/>
</dbReference>
<feature type="disulfide bond" evidence="20">
    <location>
        <begin position="162"/>
        <end position="188"/>
    </location>
</feature>
<sequence length="2295" mass="257584">MQRLPLCSCIVILWCLFEQSIGITRRYYIGAVETDWDYVPGSQKGVFSPTPTTRYKKAIYLEYTDSTFTQTKPKPAWMGLLGPTIRAEVHDKVIVTFKNLASRPFSIHAIGVSYWKASEGAGYDDASSRPEKEDDAVEPGQTQTYVWDILKEQGPTGSDPQCLTYAYSSRVDSVKDINSGLIGALLVCQPGTLMSEGIQSIVQEFVLLFAVFDEGKSWYSESNTLGNALSPELHTINGFMNLSQPDFKVCQNRLVYWYVISLGTKPEVHSIFFEGHTFLVRHHRHTTLDLSPATFLTAETMPTTIGIFQMFCQIPSHQQAGMEILVMVEVCPNLPMKKMRVAEGDYVDEEDYFEYSEADMESTVIQMDDSPPRITGRSRAKRQPVTWKHYIAAEEVVWDYASDNSTYLSSAYAKQFLEQGPQRIGSKYKKVVFVEYEDANFKRRKASKPDHMGILGPVLKGETGDEFMIMFKNLASRPYNIYPHGITNVTSFYPMRSSKNHVMKLLPIRPNQVFTYRWKIMPEDGPTNSDPRCLTHYYYSSIKPARDLASGLIGPLLICFKETMDRRGNQMMSDEARFVLFSVFDENLSWYLKENINQSCSDAANVNPQDPEFYASNVMHSINGYVFDNLHFKICQNKVVYWYILSVGSQTEFLSVFFSGNTFQHNTVFEETLTLFPLSGETVFMSMEKPGTWILGCLNPDFRRQGMRATFTVSKCPNEMEYDYSYELIPEGELNEANVLQPRGFPRKNRPVQPCLKKHGDAENEMQKTNHHLAPCREANNLFKLNKKKNPTDLPSPPGESLYQDNISLPSFQDDLVKPTDAFPAEEEPSSILKQSFQQHSFTGNSSLSWKESNLNKSVLETATSLGDETLPFGTFSPLEGAGMVQEKSDKQEAVEIMKPHSAPPLEKVEAIPEDHVTSIQSKGLQDGMGLAERLTLNVKRLPLKTDDNLTQQNEVYPDSRFSERASLEDVNTVEGQNTVSLMPDTTLNEKAGLQISYMDKGTFFNMSSTSASLDDLKSKPLTQHMSLDSQNTGPPRLEINPGAENMVSQSYGNTFQASTSYSSHKATVQENEPFTSRESLHTRNKVEQSTATIGSQGPFTSVSEDFLHGKNSAHTASHDKVHEPTPPAKHFQGHETEMVDTATRGPDNLNEHASLFAQNGEQVAPNRLTSNPNILEKSDYTNDILESNDRFSTHPFHTSQRPDGSALQEGFQENSQIKDFGGKENKALLIVDATANRIWNPNSHGFLGSLLLPKTSLSEKEDAFHQAESPPSQLVDLGNDTNSKEFVRKGEIKLQPEPEIQSHEKSSDGMRLQPCHLGPHGCGGHLEKRSLKSHQATLEERHAVPAREMKSSGKAEERAQALLNGNFFKLNNKAKASIIKAPLADGATRNQQATTLGKTTASSSLFTSVQSSPAPHSLNFPDSQQTWRGASLSHKVEDVGGAADTISGTLGHSIMEAKPGLAPTFFAGGQLKGAGSVLHKTTSQTNEAGLPATPEVPVMTHSDPEIKREKTENSERWASAENNLDSQGHLAVNLPFQEQLWEEADRQKEIHSEGGDVRSISGNIQKFERRKRVEEIGAPVHGFSKGESRISGAKVHMEVSMAPTDLKGSMVTNSSNTLNRASDYDDYSNSEDKQEFDIYGEDDQDPRTFTGRVRQYFIAAVEVMWDYGNHTSSPYLRDKNLKNSWKKPSRQYKKVVYREYLDSSFTQPQVRGELEEHLGILGPYIRAQVDDVIMVTFKNLASRPYSFHSNLLPYEGNGEEVEQPIQDSVQPGEVRDYSIKVLSHMAPTANEFDCKAWAYFSSISLEKDLHSGLVGPLIICRPGVLSTAYRRQLAVQEFSLLFTIFDETKSWYFAENLERNCLHPCHIQTDDPAFKASNSFYAINGYVRDSLPGLVMGQHQRVRWYLLNVGGAKDIHSVHFHGQVFTIRTAQEYRLGVYNLYPGAFETVEMSPSHPGIWQVECMVAEHEQAGMSAFFLVYDQRCQIPLGLASGYIADSQITASEHYGQWVPSLARLDKSGSINAWSTAEKNAWIQVDLLRQQIIHGIKTQGARQKFSSLYISQFEIFYSSDGEKWKCYKGNATSSKMIFFGNVDAAGVRDNSFNPPIVARYIRLHPTHFSIRNTLRMELIGCDLNSCSVPLGMESNAISNEQVSASSYISNVLYTWSPFLARLNLNGRVNAWRPKVDSSAEWIQVNFRRTMRVTGLMTQGAKSAFTKMFVKEFSLSSSLDGKHWASVLQGGKEKIFQGNQDHFSPVVNLLDTPLFAQYLRIHPVRWNNHIALRMEFLGCDTQQMA</sequence>
<reference evidence="24" key="1">
    <citation type="submission" date="2025-08" db="UniProtKB">
        <authorList>
            <consortium name="Ensembl"/>
        </authorList>
    </citation>
    <scope>IDENTIFICATION</scope>
</reference>
<dbReference type="InterPro" id="IPR050633">
    <property type="entry name" value="Neuropilin_MCO_CoagFactor"/>
</dbReference>
<keyword evidence="25" id="KW-1185">Reference proteome</keyword>
<dbReference type="PROSITE" id="PS00079">
    <property type="entry name" value="MULTICOPPER_OXIDASE1"/>
    <property type="match status" value="3"/>
</dbReference>
<feature type="region of interest" description="Disordered" evidence="21">
    <location>
        <begin position="1188"/>
        <end position="1208"/>
    </location>
</feature>
<dbReference type="SUPFAM" id="SSF49503">
    <property type="entry name" value="Cupredoxins"/>
    <property type="match status" value="6"/>
</dbReference>
<keyword evidence="7" id="KW-0964">Secreted</keyword>
<feature type="region of interest" description="Disordered" evidence="21">
    <location>
        <begin position="1607"/>
        <end position="1645"/>
    </location>
</feature>
<comment type="similarity">
    <text evidence="4">Belongs to the multicopper oxidase family.</text>
</comment>
<evidence type="ECO:0000256" key="16">
    <source>
        <dbReference type="ARBA" id="ARBA00023065"/>
    </source>
</evidence>
<keyword evidence="6" id="KW-0813">Transport</keyword>